<dbReference type="Proteomes" id="UP000014480">
    <property type="component" value="Unassembled WGS sequence"/>
</dbReference>
<evidence type="ECO:0000313" key="1">
    <source>
        <dbReference type="EMBL" id="TDZ13634.1"/>
    </source>
</evidence>
<evidence type="ECO:0000313" key="2">
    <source>
        <dbReference type="Proteomes" id="UP000014480"/>
    </source>
</evidence>
<organism evidence="1 2">
    <name type="scientific">Colletotrichum orbiculare (strain 104-T / ATCC 96160 / CBS 514.97 / LARS 414 / MAFF 240422)</name>
    <name type="common">Cucumber anthracnose fungus</name>
    <name type="synonym">Colletotrichum lagenarium</name>
    <dbReference type="NCBI Taxonomy" id="1213857"/>
    <lineage>
        <taxon>Eukaryota</taxon>
        <taxon>Fungi</taxon>
        <taxon>Dikarya</taxon>
        <taxon>Ascomycota</taxon>
        <taxon>Pezizomycotina</taxon>
        <taxon>Sordariomycetes</taxon>
        <taxon>Hypocreomycetidae</taxon>
        <taxon>Glomerellales</taxon>
        <taxon>Glomerellaceae</taxon>
        <taxon>Colletotrichum</taxon>
        <taxon>Colletotrichum orbiculare species complex</taxon>
    </lineage>
</organism>
<protein>
    <submittedName>
        <fullName evidence="1">Uncharacterized protein</fullName>
    </submittedName>
</protein>
<proteinExistence type="predicted"/>
<name>A0A484F7D7_COLOR</name>
<accession>A0A484F7D7</accession>
<dbReference type="AlphaFoldDB" id="A0A484F7D7"/>
<reference evidence="2" key="2">
    <citation type="journal article" date="2019" name="Mol. Plant Microbe Interact.">
        <title>Genome sequence resources for four phytopathogenic fungi from the Colletotrichum orbiculare species complex.</title>
        <authorList>
            <person name="Gan P."/>
            <person name="Tsushima A."/>
            <person name="Narusaka M."/>
            <person name="Narusaka Y."/>
            <person name="Takano Y."/>
            <person name="Kubo Y."/>
            <person name="Shirasu K."/>
        </authorList>
    </citation>
    <scope>GENOME REANNOTATION</scope>
    <source>
        <strain evidence="2">104-T / ATCC 96160 / CBS 514.97 / LARS 414 / MAFF 240422</strain>
    </source>
</reference>
<gene>
    <name evidence="1" type="ORF">Cob_v013183</name>
</gene>
<dbReference type="EMBL" id="AMCV02000062">
    <property type="protein sequence ID" value="TDZ13634.1"/>
    <property type="molecule type" value="Genomic_DNA"/>
</dbReference>
<keyword evidence="2" id="KW-1185">Reference proteome</keyword>
<reference evidence="2" key="1">
    <citation type="journal article" date="2013" name="New Phytol.">
        <title>Comparative genomic and transcriptomic analyses reveal the hemibiotrophic stage shift of Colletotrichum fungi.</title>
        <authorList>
            <person name="Gan P."/>
            <person name="Ikeda K."/>
            <person name="Irieda H."/>
            <person name="Narusaka M."/>
            <person name="O'Connell R.J."/>
            <person name="Narusaka Y."/>
            <person name="Takano Y."/>
            <person name="Kubo Y."/>
            <person name="Shirasu K."/>
        </authorList>
    </citation>
    <scope>NUCLEOTIDE SEQUENCE [LARGE SCALE GENOMIC DNA]</scope>
    <source>
        <strain evidence="2">104-T / ATCC 96160 / CBS 514.97 / LARS 414 / MAFF 240422</strain>
    </source>
</reference>
<sequence length="75" mass="8236">MLEVKEDHPDATVPKVPPKFGSLLRKLTVYLFLADHVLVQILPSLAKNDSRGLYLDTGPGQTLGSSGSVSYHLFR</sequence>
<comment type="caution">
    <text evidence="1">The sequence shown here is derived from an EMBL/GenBank/DDBJ whole genome shotgun (WGS) entry which is preliminary data.</text>
</comment>